<name>A0A4R6UCG4_9BURK</name>
<evidence type="ECO:0000313" key="3">
    <source>
        <dbReference type="Proteomes" id="UP000295510"/>
    </source>
</evidence>
<evidence type="ECO:0000259" key="1">
    <source>
        <dbReference type="Pfam" id="PF09623"/>
    </source>
</evidence>
<protein>
    <submittedName>
        <fullName evidence="2">CRISPR-associated Csx6 family protein</fullName>
    </submittedName>
</protein>
<dbReference type="NCBIfam" id="TIGR02584">
    <property type="entry name" value="cas_NE0113"/>
    <property type="match status" value="1"/>
</dbReference>
<feature type="domain" description="CRISPR system ring nuclease SSO2081-like" evidence="1">
    <location>
        <begin position="17"/>
        <end position="226"/>
    </location>
</feature>
<dbReference type="OrthoDB" id="9805822at2"/>
<dbReference type="Pfam" id="PF09623">
    <property type="entry name" value="Cas_NE0113"/>
    <property type="match status" value="1"/>
</dbReference>
<dbReference type="Proteomes" id="UP000295510">
    <property type="component" value="Unassembled WGS sequence"/>
</dbReference>
<evidence type="ECO:0000313" key="2">
    <source>
        <dbReference type="EMBL" id="TDQ44390.1"/>
    </source>
</evidence>
<accession>A0A4R6UCG4</accession>
<dbReference type="InterPro" id="IPR019092">
    <property type="entry name" value="SSO2081-like_dom"/>
</dbReference>
<organism evidence="2 3">
    <name type="scientific">Tepidicella xavieri</name>
    <dbReference type="NCBI Taxonomy" id="360241"/>
    <lineage>
        <taxon>Bacteria</taxon>
        <taxon>Pseudomonadati</taxon>
        <taxon>Pseudomonadota</taxon>
        <taxon>Betaproteobacteria</taxon>
        <taxon>Burkholderiales</taxon>
        <taxon>Tepidicella</taxon>
    </lineage>
</organism>
<keyword evidence="3" id="KW-1185">Reference proteome</keyword>
<reference evidence="2 3" key="1">
    <citation type="submission" date="2019-03" db="EMBL/GenBank/DDBJ databases">
        <title>Genomic Encyclopedia of Type Strains, Phase IV (KMG-IV): sequencing the most valuable type-strain genomes for metagenomic binning, comparative biology and taxonomic classification.</title>
        <authorList>
            <person name="Goeker M."/>
        </authorList>
    </citation>
    <scope>NUCLEOTIDE SEQUENCE [LARGE SCALE GENOMIC DNA]</scope>
    <source>
        <strain evidence="2 3">DSM 19605</strain>
    </source>
</reference>
<comment type="caution">
    <text evidence="2">The sequence shown here is derived from an EMBL/GenBank/DDBJ whole genome shotgun (WGS) entry which is preliminary data.</text>
</comment>
<dbReference type="AlphaFoldDB" id="A0A4R6UCG4"/>
<sequence length="378" mass="42365">MSGIVSRRILLVVTGLSPQVVTETTYALAVGYAGQACWVPTEVHLITTTRGADNARLQLLHPVSGWFHRLRQDYGLPAIHFDESSIHLIERPDGTALDDIRDDDDNRLAADTIAEWVRRFTQDPHSAVHASIAGGRKTMGFFLGYAMSLYGRPQDRLSHVLVSSPYESSPEFFYPTPQSQVIRRPGSANEVLDAAQARVWLGDIPFVRLRSALPREMRERTDIAFAESVRAVQASVVPSLMLDRQQRRVLAGGVTIRLEPADLAFLAWALERHLQGRPLQRHRRLNQPEARSDAEEYLAQYASLGDDPADTGTRTHGRLSKERGLLMGFFDERRSKIKRAFTAALGEGHAQAYLLQRCGPRGRSEYRFSLDPSSITLR</sequence>
<gene>
    <name evidence="2" type="ORF">DFR43_103134</name>
</gene>
<proteinExistence type="predicted"/>
<dbReference type="RefSeq" id="WP_133595991.1">
    <property type="nucleotide sequence ID" value="NZ_SNYL01000003.1"/>
</dbReference>
<dbReference type="InterPro" id="IPR013413">
    <property type="entry name" value="CRISPR-assoc_prot_NE0113"/>
</dbReference>
<dbReference type="EMBL" id="SNYL01000003">
    <property type="protein sequence ID" value="TDQ44390.1"/>
    <property type="molecule type" value="Genomic_DNA"/>
</dbReference>